<reference evidence="1" key="1">
    <citation type="submission" date="2023-07" db="EMBL/GenBank/DDBJ databases">
        <authorList>
            <person name="Stuckert A."/>
        </authorList>
    </citation>
    <scope>NUCLEOTIDE SEQUENCE</scope>
</reference>
<evidence type="ECO:0000313" key="2">
    <source>
        <dbReference type="Proteomes" id="UP001176940"/>
    </source>
</evidence>
<accession>A0ABN9LU72</accession>
<protein>
    <submittedName>
        <fullName evidence="1">Uncharacterized protein</fullName>
    </submittedName>
</protein>
<proteinExistence type="predicted"/>
<gene>
    <name evidence="1" type="ORF">RIMI_LOCUS12196463</name>
</gene>
<dbReference type="PROSITE" id="PS51257">
    <property type="entry name" value="PROKAR_LIPOPROTEIN"/>
    <property type="match status" value="1"/>
</dbReference>
<sequence length="173" mass="19218">MHPRPANVRFHTQLLFVSCSCEEQTSPRTRASPPEESVPFNNADELVAQNDNAAHKFSNLSLPPSGGRARRKPVFKSVKYLSIQILPLFQEKNLVCVGSGKCGNYGHLGAGFKSRAPYLGETIGQTWAHQDCSGSIPAPLGHHQRRRRQSGWSCGSWQKMEGEEITKVLTYLK</sequence>
<evidence type="ECO:0000313" key="1">
    <source>
        <dbReference type="EMBL" id="CAJ0948539.1"/>
    </source>
</evidence>
<dbReference type="Proteomes" id="UP001176940">
    <property type="component" value="Unassembled WGS sequence"/>
</dbReference>
<dbReference type="EMBL" id="CAUEEQ010028636">
    <property type="protein sequence ID" value="CAJ0948539.1"/>
    <property type="molecule type" value="Genomic_DNA"/>
</dbReference>
<keyword evidence="2" id="KW-1185">Reference proteome</keyword>
<comment type="caution">
    <text evidence="1">The sequence shown here is derived from an EMBL/GenBank/DDBJ whole genome shotgun (WGS) entry which is preliminary data.</text>
</comment>
<organism evidence="1 2">
    <name type="scientific">Ranitomeya imitator</name>
    <name type="common">mimic poison frog</name>
    <dbReference type="NCBI Taxonomy" id="111125"/>
    <lineage>
        <taxon>Eukaryota</taxon>
        <taxon>Metazoa</taxon>
        <taxon>Chordata</taxon>
        <taxon>Craniata</taxon>
        <taxon>Vertebrata</taxon>
        <taxon>Euteleostomi</taxon>
        <taxon>Amphibia</taxon>
        <taxon>Batrachia</taxon>
        <taxon>Anura</taxon>
        <taxon>Neobatrachia</taxon>
        <taxon>Hyloidea</taxon>
        <taxon>Dendrobatidae</taxon>
        <taxon>Dendrobatinae</taxon>
        <taxon>Ranitomeya</taxon>
    </lineage>
</organism>
<name>A0ABN9LU72_9NEOB</name>